<feature type="transmembrane region" description="Helical" evidence="1">
    <location>
        <begin position="230"/>
        <end position="249"/>
    </location>
</feature>
<proteinExistence type="predicted"/>
<gene>
    <name evidence="2" type="ORF">D6T63_09215</name>
</gene>
<organism evidence="2 3">
    <name type="scientific">Arthrobacter cheniae</name>
    <dbReference type="NCBI Taxonomy" id="1258888"/>
    <lineage>
        <taxon>Bacteria</taxon>
        <taxon>Bacillati</taxon>
        <taxon>Actinomycetota</taxon>
        <taxon>Actinomycetes</taxon>
        <taxon>Micrococcales</taxon>
        <taxon>Micrococcaceae</taxon>
        <taxon>Arthrobacter</taxon>
    </lineage>
</organism>
<feature type="transmembrane region" description="Helical" evidence="1">
    <location>
        <begin position="185"/>
        <end position="210"/>
    </location>
</feature>
<feature type="transmembrane region" description="Helical" evidence="1">
    <location>
        <begin position="56"/>
        <end position="74"/>
    </location>
</feature>
<reference evidence="2 3" key="1">
    <citation type="submission" date="2018-09" db="EMBL/GenBank/DDBJ databases">
        <title>Novel species of Arthrobacter.</title>
        <authorList>
            <person name="Liu Q."/>
            <person name="Xin Y.-H."/>
        </authorList>
    </citation>
    <scope>NUCLEOTIDE SEQUENCE [LARGE SCALE GENOMIC DNA]</scope>
    <source>
        <strain evidence="2 3">Hz2</strain>
    </source>
</reference>
<protein>
    <submittedName>
        <fullName evidence="2">Uncharacterized protein</fullName>
    </submittedName>
</protein>
<feature type="transmembrane region" description="Helical" evidence="1">
    <location>
        <begin position="270"/>
        <end position="291"/>
    </location>
</feature>
<evidence type="ECO:0000256" key="1">
    <source>
        <dbReference type="SAM" id="Phobius"/>
    </source>
</evidence>
<sequence>MARRDYDDLLITYSFLRWMMIGLPFLLFLVTAWYARETGGFESSISAYYGGPMRDVFVAVIIATAACMVTYRGWFAVEDFALNSAGFFAVFVALVPAELDTIMRDLRNREAALAVALRSDGDLPDELPTALRGAEPALTAEGYGLSLRITLTVVLLFCAVLLIRELIKSRRTVNLLVRGGRGKRAIVLCTAAAVIFFVTLAYSQLLSVAVDRVTLPGLSLNSFQFDVHTIAAIFMIASLIVVVFSHGWPNIAAEGDPERTVQAADRTLRHFYKILAGLMSVGSIAVFLLASKYDAEHRVLILEWYEIVLFCCFWSLETIRWIKYLRGAKSTTPTTT</sequence>
<keyword evidence="1" id="KW-0812">Transmembrane</keyword>
<evidence type="ECO:0000313" key="3">
    <source>
        <dbReference type="Proteomes" id="UP000272560"/>
    </source>
</evidence>
<accession>A0A3A5MBV5</accession>
<name>A0A3A5MBV5_9MICC</name>
<keyword evidence="1" id="KW-0472">Membrane</keyword>
<comment type="caution">
    <text evidence="2">The sequence shown here is derived from an EMBL/GenBank/DDBJ whole genome shotgun (WGS) entry which is preliminary data.</text>
</comment>
<feature type="transmembrane region" description="Helical" evidence="1">
    <location>
        <begin position="15"/>
        <end position="35"/>
    </location>
</feature>
<dbReference type="AlphaFoldDB" id="A0A3A5MBV5"/>
<dbReference type="EMBL" id="QZVT01000004">
    <property type="protein sequence ID" value="RJT80047.1"/>
    <property type="molecule type" value="Genomic_DNA"/>
</dbReference>
<keyword evidence="3" id="KW-1185">Reference proteome</keyword>
<feature type="transmembrane region" description="Helical" evidence="1">
    <location>
        <begin position="145"/>
        <end position="164"/>
    </location>
</feature>
<keyword evidence="1" id="KW-1133">Transmembrane helix</keyword>
<dbReference type="Proteomes" id="UP000272560">
    <property type="component" value="Unassembled WGS sequence"/>
</dbReference>
<evidence type="ECO:0000313" key="2">
    <source>
        <dbReference type="EMBL" id="RJT80047.1"/>
    </source>
</evidence>
<feature type="transmembrane region" description="Helical" evidence="1">
    <location>
        <begin position="297"/>
        <end position="316"/>
    </location>
</feature>